<dbReference type="eggNOG" id="COG1974">
    <property type="taxonomic scope" value="Bacteria"/>
</dbReference>
<gene>
    <name evidence="2" type="ORF">LK03_19525</name>
</gene>
<dbReference type="AlphaFoldDB" id="A0A089WPU8"/>
<dbReference type="KEGG" id="psw:LK03_19525"/>
<dbReference type="GO" id="GO:0003677">
    <property type="term" value="F:DNA binding"/>
    <property type="evidence" value="ECO:0007669"/>
    <property type="project" value="InterPro"/>
</dbReference>
<dbReference type="Pfam" id="PF01381">
    <property type="entry name" value="HTH_3"/>
    <property type="match status" value="1"/>
</dbReference>
<dbReference type="PANTHER" id="PTHR33516">
    <property type="entry name" value="LEXA REPRESSOR"/>
    <property type="match status" value="1"/>
</dbReference>
<dbReference type="Gene3D" id="2.10.109.10">
    <property type="entry name" value="Umud Fragment, subunit A"/>
    <property type="match status" value="1"/>
</dbReference>
<evidence type="ECO:0000313" key="3">
    <source>
        <dbReference type="Proteomes" id="UP000029493"/>
    </source>
</evidence>
<dbReference type="Pfam" id="PF00717">
    <property type="entry name" value="Peptidase_S24"/>
    <property type="match status" value="1"/>
</dbReference>
<dbReference type="SUPFAM" id="SSF51306">
    <property type="entry name" value="LexA/Signal peptidase"/>
    <property type="match status" value="1"/>
</dbReference>
<keyword evidence="3" id="KW-1185">Reference proteome</keyword>
<dbReference type="SUPFAM" id="SSF47413">
    <property type="entry name" value="lambda repressor-like DNA-binding domains"/>
    <property type="match status" value="1"/>
</dbReference>
<dbReference type="Proteomes" id="UP000029493">
    <property type="component" value="Chromosome"/>
</dbReference>
<dbReference type="STRING" id="157783.LK03_19525"/>
<dbReference type="CDD" id="cd06529">
    <property type="entry name" value="S24_LexA-like"/>
    <property type="match status" value="1"/>
</dbReference>
<dbReference type="InterPro" id="IPR010982">
    <property type="entry name" value="Lambda_DNA-bd_dom_sf"/>
</dbReference>
<accession>A0A089WPU8</accession>
<sequence>MDKWIALVKQKLRELGLSQEQLAERIGVTQGGVGHWLRGTRTPKVDMMNKVLVALGMPHLQVSLKIVPVNAVGERAGVYGEATAESDVDSHGQYLLSFRYPVLAWAELDGPLPLTSIVTEQTDYCAQGNAFWLRVEGDLMSSATGPSVPENMLVLVDPGVPAAPGKLVIARQTGTAAMFRQLIEDGGQRYLKPLNPTYPKLLCSDSLEVLGVVVRSHGMH</sequence>
<dbReference type="InterPro" id="IPR036286">
    <property type="entry name" value="LexA/Signal_pep-like_sf"/>
</dbReference>
<dbReference type="InterPro" id="IPR050077">
    <property type="entry name" value="LexA_repressor"/>
</dbReference>
<dbReference type="InterPro" id="IPR039418">
    <property type="entry name" value="LexA-like"/>
</dbReference>
<evidence type="ECO:0000259" key="1">
    <source>
        <dbReference type="PROSITE" id="PS50943"/>
    </source>
</evidence>
<dbReference type="RefSeq" id="WP_038414082.1">
    <property type="nucleotide sequence ID" value="NZ_CP009455.1"/>
</dbReference>
<dbReference type="PROSITE" id="PS50943">
    <property type="entry name" value="HTH_CROC1"/>
    <property type="match status" value="1"/>
</dbReference>
<feature type="domain" description="HTH cro/C1-type" evidence="1">
    <location>
        <begin position="8"/>
        <end position="62"/>
    </location>
</feature>
<proteinExistence type="predicted"/>
<name>A0A089WPU8_9PSED</name>
<dbReference type="CDD" id="cd00093">
    <property type="entry name" value="HTH_XRE"/>
    <property type="match status" value="1"/>
</dbReference>
<dbReference type="EMBL" id="CP009455">
    <property type="protein sequence ID" value="AIR91320.1"/>
    <property type="molecule type" value="Genomic_DNA"/>
</dbReference>
<protein>
    <submittedName>
        <fullName evidence="2">Cro/Cl family transcriptional regulator</fullName>
    </submittedName>
</protein>
<evidence type="ECO:0000313" key="2">
    <source>
        <dbReference type="EMBL" id="AIR91320.1"/>
    </source>
</evidence>
<dbReference type="PANTHER" id="PTHR33516:SF2">
    <property type="entry name" value="LEXA REPRESSOR-RELATED"/>
    <property type="match status" value="1"/>
</dbReference>
<dbReference type="Gene3D" id="1.10.260.40">
    <property type="entry name" value="lambda repressor-like DNA-binding domains"/>
    <property type="match status" value="1"/>
</dbReference>
<dbReference type="InterPro" id="IPR001387">
    <property type="entry name" value="Cro/C1-type_HTH"/>
</dbReference>
<dbReference type="InterPro" id="IPR015927">
    <property type="entry name" value="Peptidase_S24_S26A/B/C"/>
</dbReference>
<organism evidence="2 3">
    <name type="scientific">Pseudomonas cremoricolorata</name>
    <dbReference type="NCBI Taxonomy" id="157783"/>
    <lineage>
        <taxon>Bacteria</taxon>
        <taxon>Pseudomonadati</taxon>
        <taxon>Pseudomonadota</taxon>
        <taxon>Gammaproteobacteria</taxon>
        <taxon>Pseudomonadales</taxon>
        <taxon>Pseudomonadaceae</taxon>
        <taxon>Pseudomonas</taxon>
    </lineage>
</organism>
<reference evidence="2 3" key="1">
    <citation type="submission" date="2014-09" db="EMBL/GenBank/DDBJ databases">
        <authorList>
            <person name="Chan K.-G."/>
        </authorList>
    </citation>
    <scope>NUCLEOTIDE SEQUENCE [LARGE SCALE GENOMIC DNA]</scope>
    <source>
        <strain evidence="2 3">ND07</strain>
    </source>
</reference>
<dbReference type="SMART" id="SM00530">
    <property type="entry name" value="HTH_XRE"/>
    <property type="match status" value="1"/>
</dbReference>